<evidence type="ECO:0000256" key="6">
    <source>
        <dbReference type="ARBA" id="ARBA00022989"/>
    </source>
</evidence>
<dbReference type="FunCoup" id="A0A6P8RZ52">
    <property type="interactions" value="321"/>
</dbReference>
<dbReference type="SMART" id="SM00060">
    <property type="entry name" value="FN3"/>
    <property type="match status" value="3"/>
</dbReference>
<comment type="similarity">
    <text evidence="2">Belongs to the type I cytokine receptor family. Type 2 subfamily.</text>
</comment>
<keyword evidence="12" id="KW-1185">Reference proteome</keyword>
<comment type="subcellular location">
    <subcellularLocation>
        <location evidence="1">Membrane</location>
        <topology evidence="1">Single-pass type I membrane protein</topology>
    </subcellularLocation>
</comment>
<dbReference type="Proteomes" id="UP000515159">
    <property type="component" value="Chromosome 8"/>
</dbReference>
<sequence>MLPVMFLLLAANALRGCAQKSPTDLICYLKYDFTCMVCTWRAGDSSADTTYRLHLCNEEKSYCEIIDTGTSTQLIIDRQEIHIDKNYTAWVQSCLQGHCHSSSNITLIPFYSIKYNPPSSEAVEFSRFNGTLRMTWKNPENQPLRKEARYKSRIHFKWTTGDCNLQEDAGDSEMCTLSLADNTAYEIQLRHKSHDSRSHWSEWCDTISVPAKLQESPELHYSVGEISKDGQRNLSFHWEKAAADQGNVNYILRVRMLSCLCEGDQKPLDIPENKTSGSVLISGAVYNFSIEAVNKDGRAPVQSYMIDSDLHTGDDLVKISPSSSNNVTVGWKFKKRSRFYCIEWQPLAESPASSKCVKGKFLEGQNLTFTGTVESAKCYRIAAYSRQNKSWSSLGSAYYLKPSKDRGHSNISMLNITAHSATVMWDGSLHNACSSLLLTCYIVKHAAENATSEGQMANTSMTYYTLKNLLSGTKYVVEVIGQTKYGEMLSIGQRHFMTQETDEISPDWIPLAISLILVVFATGGVCSCRKRIKSRLCPVVPDPYDSNATKFPTVEPDLVATPKALLTSTVSSEETEAVEALMVSFSPEKESPVVNRELSRDYNISVEKAEAEVLMDRQATTTTEAEIEIDADLPFEYRRQMLLTSIVGEREDEKDLGEMFGDSDQNESDKKDTELFINTDFSMVPSSLFTLQLKVNLFSPNE</sequence>
<keyword evidence="8 13" id="KW-0675">Receptor</keyword>
<accession>A0A6P8RZ52</accession>
<evidence type="ECO:0000259" key="11">
    <source>
        <dbReference type="PROSITE" id="PS50853"/>
    </source>
</evidence>
<evidence type="ECO:0000313" key="13">
    <source>
        <dbReference type="RefSeq" id="XP_033810824.1"/>
    </source>
</evidence>
<dbReference type="PROSITE" id="PS50853">
    <property type="entry name" value="FN3"/>
    <property type="match status" value="2"/>
</dbReference>
<keyword evidence="9" id="KW-0325">Glycoprotein</keyword>
<evidence type="ECO:0000256" key="10">
    <source>
        <dbReference type="SAM" id="SignalP"/>
    </source>
</evidence>
<evidence type="ECO:0000256" key="7">
    <source>
        <dbReference type="ARBA" id="ARBA00023136"/>
    </source>
</evidence>
<dbReference type="PANTHER" id="PTHR48423">
    <property type="entry name" value="INTERLEUKIN-27 RECEPTOR SUBUNIT ALPHA"/>
    <property type="match status" value="1"/>
</dbReference>
<evidence type="ECO:0000256" key="3">
    <source>
        <dbReference type="ARBA" id="ARBA00022692"/>
    </source>
</evidence>
<keyword evidence="5" id="KW-0677">Repeat</keyword>
<feature type="signal peptide" evidence="10">
    <location>
        <begin position="1"/>
        <end position="18"/>
    </location>
</feature>
<dbReference type="RefSeq" id="XP_033810824.1">
    <property type="nucleotide sequence ID" value="XM_033954933.1"/>
</dbReference>
<name>A0A6P8RZ52_GEOSA</name>
<dbReference type="Pfam" id="PF00041">
    <property type="entry name" value="fn3"/>
    <property type="match status" value="1"/>
</dbReference>
<keyword evidence="3" id="KW-0812">Transmembrane</keyword>
<dbReference type="GeneID" id="117365049"/>
<gene>
    <name evidence="13" type="primary">IL12RB1</name>
</gene>
<evidence type="ECO:0000313" key="12">
    <source>
        <dbReference type="Proteomes" id="UP000515159"/>
    </source>
</evidence>
<evidence type="ECO:0000256" key="9">
    <source>
        <dbReference type="ARBA" id="ARBA00023180"/>
    </source>
</evidence>
<protein>
    <submittedName>
        <fullName evidence="13">Interleukin-12 receptor subunit beta-1 isoform X1</fullName>
    </submittedName>
</protein>
<dbReference type="InterPro" id="IPR003961">
    <property type="entry name" value="FN3_dom"/>
</dbReference>
<evidence type="ECO:0000256" key="5">
    <source>
        <dbReference type="ARBA" id="ARBA00022737"/>
    </source>
</evidence>
<evidence type="ECO:0000256" key="2">
    <source>
        <dbReference type="ARBA" id="ARBA00008921"/>
    </source>
</evidence>
<feature type="domain" description="Fibronectin type-III" evidence="11">
    <location>
        <begin position="407"/>
        <end position="501"/>
    </location>
</feature>
<dbReference type="PANTHER" id="PTHR48423:SF2">
    <property type="entry name" value="INTERLEUKIN-12 RECEPTOR SUBUNIT BETA-2"/>
    <property type="match status" value="1"/>
</dbReference>
<evidence type="ECO:0000256" key="1">
    <source>
        <dbReference type="ARBA" id="ARBA00004479"/>
    </source>
</evidence>
<keyword evidence="6" id="KW-1133">Transmembrane helix</keyword>
<feature type="domain" description="Fibronectin type-III" evidence="11">
    <location>
        <begin position="117"/>
        <end position="212"/>
    </location>
</feature>
<dbReference type="GO" id="GO:0005886">
    <property type="term" value="C:plasma membrane"/>
    <property type="evidence" value="ECO:0007669"/>
    <property type="project" value="UniProtKB-ARBA"/>
</dbReference>
<keyword evidence="4 10" id="KW-0732">Signal</keyword>
<dbReference type="KEGG" id="gsh:117365049"/>
<proteinExistence type="inferred from homology"/>
<keyword evidence="7" id="KW-0472">Membrane</keyword>
<dbReference type="Gene3D" id="2.60.40.10">
    <property type="entry name" value="Immunoglobulins"/>
    <property type="match status" value="3"/>
</dbReference>
<dbReference type="SUPFAM" id="SSF49265">
    <property type="entry name" value="Fibronectin type III"/>
    <property type="match status" value="3"/>
</dbReference>
<dbReference type="InterPro" id="IPR052672">
    <property type="entry name" value="Type1_Cytokine_Rcpt_Type2"/>
</dbReference>
<dbReference type="CDD" id="cd00063">
    <property type="entry name" value="FN3"/>
    <property type="match status" value="1"/>
</dbReference>
<organism evidence="12 13">
    <name type="scientific">Geotrypetes seraphini</name>
    <name type="common">Gaboon caecilian</name>
    <name type="synonym">Caecilia seraphini</name>
    <dbReference type="NCBI Taxonomy" id="260995"/>
    <lineage>
        <taxon>Eukaryota</taxon>
        <taxon>Metazoa</taxon>
        <taxon>Chordata</taxon>
        <taxon>Craniata</taxon>
        <taxon>Vertebrata</taxon>
        <taxon>Euteleostomi</taxon>
        <taxon>Amphibia</taxon>
        <taxon>Gymnophiona</taxon>
        <taxon>Geotrypetes</taxon>
    </lineage>
</organism>
<dbReference type="OrthoDB" id="8945484at2759"/>
<dbReference type="InterPro" id="IPR036116">
    <property type="entry name" value="FN3_sf"/>
</dbReference>
<dbReference type="CTD" id="3594"/>
<evidence type="ECO:0000256" key="8">
    <source>
        <dbReference type="ARBA" id="ARBA00023170"/>
    </source>
</evidence>
<dbReference type="InterPro" id="IPR013783">
    <property type="entry name" value="Ig-like_fold"/>
</dbReference>
<dbReference type="InParanoid" id="A0A6P8RZ52"/>
<dbReference type="AlphaFoldDB" id="A0A6P8RZ52"/>
<reference evidence="13" key="1">
    <citation type="submission" date="2025-08" db="UniProtKB">
        <authorList>
            <consortium name="RefSeq"/>
        </authorList>
    </citation>
    <scope>IDENTIFICATION</scope>
</reference>
<evidence type="ECO:0000256" key="4">
    <source>
        <dbReference type="ARBA" id="ARBA00022729"/>
    </source>
</evidence>
<feature type="chain" id="PRO_5028029261" evidence="10">
    <location>
        <begin position="19"/>
        <end position="702"/>
    </location>
</feature>